<evidence type="ECO:0000259" key="8">
    <source>
        <dbReference type="PROSITE" id="PS51387"/>
    </source>
</evidence>
<dbReference type="FunFam" id="3.30.465.10:FF:000016">
    <property type="entry name" value="probable D-lactate dehydrogenase, mitochondrial"/>
    <property type="match status" value="1"/>
</dbReference>
<comment type="cofactor">
    <cofactor evidence="1">
        <name>FAD</name>
        <dbReference type="ChEBI" id="CHEBI:57692"/>
    </cofactor>
</comment>
<dbReference type="Gene3D" id="3.30.70.2740">
    <property type="match status" value="1"/>
</dbReference>
<keyword evidence="6 9" id="KW-0560">Oxidoreductase</keyword>
<dbReference type="PROSITE" id="PS51387">
    <property type="entry name" value="FAD_PCMH"/>
    <property type="match status" value="1"/>
</dbReference>
<dbReference type="GO" id="GO:0071949">
    <property type="term" value="F:FAD binding"/>
    <property type="evidence" value="ECO:0007669"/>
    <property type="project" value="InterPro"/>
</dbReference>
<evidence type="ECO:0000256" key="2">
    <source>
        <dbReference type="ARBA" id="ARBA00008000"/>
    </source>
</evidence>
<dbReference type="Pfam" id="PF01565">
    <property type="entry name" value="FAD_binding_4"/>
    <property type="match status" value="1"/>
</dbReference>
<dbReference type="Pfam" id="PF02913">
    <property type="entry name" value="FAD-oxidase_C"/>
    <property type="match status" value="1"/>
</dbReference>
<dbReference type="InterPro" id="IPR006094">
    <property type="entry name" value="Oxid_FAD_bind_N"/>
</dbReference>
<dbReference type="InterPro" id="IPR004113">
    <property type="entry name" value="FAD-bd_oxidored_4_C"/>
</dbReference>
<proteinExistence type="inferred from homology"/>
<keyword evidence="3" id="KW-0285">Flavoprotein</keyword>
<evidence type="ECO:0000313" key="9">
    <source>
        <dbReference type="EMBL" id="AMY08634.1"/>
    </source>
</evidence>
<dbReference type="Proteomes" id="UP000076079">
    <property type="component" value="Chromosome"/>
</dbReference>
<evidence type="ECO:0000256" key="5">
    <source>
        <dbReference type="ARBA" id="ARBA00022946"/>
    </source>
</evidence>
<dbReference type="Gene3D" id="1.10.45.10">
    <property type="entry name" value="Vanillyl-alcohol Oxidase, Chain A, domain 4"/>
    <property type="match status" value="1"/>
</dbReference>
<dbReference type="InterPro" id="IPR016171">
    <property type="entry name" value="Vanillyl_alc_oxidase_C-sub2"/>
</dbReference>
<dbReference type="STRING" id="1855912.LuPra_01838"/>
<dbReference type="InterPro" id="IPR016166">
    <property type="entry name" value="FAD-bd_PCMH"/>
</dbReference>
<dbReference type="SUPFAM" id="SSF56176">
    <property type="entry name" value="FAD-binding/transporter-associated domain-like"/>
    <property type="match status" value="1"/>
</dbReference>
<dbReference type="GO" id="GO:0008720">
    <property type="term" value="F:D-lactate dehydrogenase (NAD+) activity"/>
    <property type="evidence" value="ECO:0007669"/>
    <property type="project" value="TreeGrafter"/>
</dbReference>
<dbReference type="Gene3D" id="3.30.465.10">
    <property type="match status" value="1"/>
</dbReference>
<dbReference type="EMBL" id="CP015136">
    <property type="protein sequence ID" value="AMY08634.1"/>
    <property type="molecule type" value="Genomic_DNA"/>
</dbReference>
<evidence type="ECO:0000256" key="7">
    <source>
        <dbReference type="ARBA" id="ARBA00038897"/>
    </source>
</evidence>
<evidence type="ECO:0000256" key="1">
    <source>
        <dbReference type="ARBA" id="ARBA00001974"/>
    </source>
</evidence>
<dbReference type="FunFam" id="1.10.45.10:FF:000001">
    <property type="entry name" value="D-lactate dehydrogenase mitochondrial"/>
    <property type="match status" value="1"/>
</dbReference>
<reference evidence="10" key="2">
    <citation type="submission" date="2016-04" db="EMBL/GenBank/DDBJ databases">
        <title>First Complete Genome Sequence of a Subdivision 6 Acidobacterium.</title>
        <authorList>
            <person name="Huang S."/>
            <person name="Vieira S."/>
            <person name="Bunk B."/>
            <person name="Riedel T."/>
            <person name="Sproeer C."/>
            <person name="Overmann J."/>
        </authorList>
    </citation>
    <scope>NUCLEOTIDE SEQUENCE [LARGE SCALE GENOMIC DNA]</scope>
    <source>
        <strain evidence="10">DSM 100886 HEG_-6_39</strain>
    </source>
</reference>
<reference evidence="9 10" key="1">
    <citation type="journal article" date="2016" name="Genome Announc.">
        <title>First Complete Genome Sequence of a Subdivision 6 Acidobacterium Strain.</title>
        <authorList>
            <person name="Huang S."/>
            <person name="Vieira S."/>
            <person name="Bunk B."/>
            <person name="Riedel T."/>
            <person name="Sproer C."/>
            <person name="Overmann J."/>
        </authorList>
    </citation>
    <scope>NUCLEOTIDE SEQUENCE [LARGE SCALE GENOMIC DNA]</scope>
    <source>
        <strain evidence="10">DSM 100886 HEG_-6_39</strain>
    </source>
</reference>
<dbReference type="KEGG" id="abac:LuPra_01838"/>
<dbReference type="GO" id="GO:1903457">
    <property type="term" value="P:lactate catabolic process"/>
    <property type="evidence" value="ECO:0007669"/>
    <property type="project" value="TreeGrafter"/>
</dbReference>
<dbReference type="FunFam" id="3.30.70.2740:FF:000001">
    <property type="entry name" value="D-lactate dehydrogenase mitochondrial"/>
    <property type="match status" value="1"/>
</dbReference>
<keyword evidence="4" id="KW-0274">FAD</keyword>
<dbReference type="EC" id="1.1.2.4" evidence="7"/>
<evidence type="ECO:0000256" key="4">
    <source>
        <dbReference type="ARBA" id="ARBA00022827"/>
    </source>
</evidence>
<sequence length="481" mass="50560">MTASRLSDASASPLEGHLAIREVPAVFIEALKARFGERCSTVASVREQHGRDESPFTQVPPPAAVVFAESTEDVVDTVRLAAAHRVPVIPYGAGSSLEGHLLAVQGGISLDLGRMARILAVHADDMTITVQPGVARTAVNRALEGKGLFFPVDPGADASIGGMCATRASGTNAVRYGTMRENVLALEVVMASGEVIRTGTRATKSSAGYDLTRLFVGSEGTLGVITEITLNLHPLPDAVGAATCSFTGIAAAVRTAMSIIQAGVPIARCELLDTHSVRMVNAHSRLQLPEQPMLLMEFHGSASDVEDQARSAEALATEEGGEAFAWATTPEARTRLWTARHNAYFAAIHAYPGCRVISTDTCVPISRLADCLLESAAEAEASGLPHYLLGHVGDGNFHFGYLIDPDSAADWGVAETLNKALVHRALSLGGTCSGEHGIGLHKMGFLREEAGDGAIAVMRAIKQALDPLDIMNPGKIFTLGA</sequence>
<dbReference type="OrthoDB" id="9767256at2"/>
<dbReference type="PANTHER" id="PTHR11748">
    <property type="entry name" value="D-LACTATE DEHYDROGENASE"/>
    <property type="match status" value="1"/>
</dbReference>
<gene>
    <name evidence="9" type="ORF">LuPra_01838</name>
</gene>
<dbReference type="PANTHER" id="PTHR11748:SF111">
    <property type="entry name" value="D-LACTATE DEHYDROGENASE, MITOCHONDRIAL-RELATED"/>
    <property type="match status" value="1"/>
</dbReference>
<dbReference type="InterPro" id="IPR036318">
    <property type="entry name" value="FAD-bd_PCMH-like_sf"/>
</dbReference>
<dbReference type="AlphaFoldDB" id="A0A143PLG9"/>
<dbReference type="SUPFAM" id="SSF55103">
    <property type="entry name" value="FAD-linked oxidases, C-terminal domain"/>
    <property type="match status" value="1"/>
</dbReference>
<comment type="similarity">
    <text evidence="2">Belongs to the FAD-binding oxidoreductase/transferase type 4 family.</text>
</comment>
<accession>A0A143PLG9</accession>
<name>A0A143PLG9_LUTPR</name>
<dbReference type="RefSeq" id="WP_110170458.1">
    <property type="nucleotide sequence ID" value="NZ_CP015136.1"/>
</dbReference>
<dbReference type="PATRIC" id="fig|1813736.3.peg.1928"/>
<dbReference type="InterPro" id="IPR016169">
    <property type="entry name" value="FAD-bd_PCMH_sub2"/>
</dbReference>
<evidence type="ECO:0000256" key="6">
    <source>
        <dbReference type="ARBA" id="ARBA00023002"/>
    </source>
</evidence>
<keyword evidence="5" id="KW-0809">Transit peptide</keyword>
<dbReference type="GO" id="GO:0004458">
    <property type="term" value="F:D-lactate dehydrogenase (cytochrome) activity"/>
    <property type="evidence" value="ECO:0007669"/>
    <property type="project" value="UniProtKB-EC"/>
</dbReference>
<keyword evidence="10" id="KW-1185">Reference proteome</keyword>
<evidence type="ECO:0000313" key="10">
    <source>
        <dbReference type="Proteomes" id="UP000076079"/>
    </source>
</evidence>
<feature type="domain" description="FAD-binding PCMH-type" evidence="8">
    <location>
        <begin position="58"/>
        <end position="235"/>
    </location>
</feature>
<protein>
    <recommendedName>
        <fullName evidence="7">D-lactate dehydrogenase (cytochrome)</fullName>
        <ecNumber evidence="7">1.1.2.4</ecNumber>
    </recommendedName>
</protein>
<evidence type="ECO:0000256" key="3">
    <source>
        <dbReference type="ARBA" id="ARBA00022630"/>
    </source>
</evidence>
<organism evidence="9 10">
    <name type="scientific">Luteitalea pratensis</name>
    <dbReference type="NCBI Taxonomy" id="1855912"/>
    <lineage>
        <taxon>Bacteria</taxon>
        <taxon>Pseudomonadati</taxon>
        <taxon>Acidobacteriota</taxon>
        <taxon>Vicinamibacteria</taxon>
        <taxon>Vicinamibacterales</taxon>
        <taxon>Vicinamibacteraceae</taxon>
        <taxon>Luteitalea</taxon>
    </lineage>
</organism>
<dbReference type="InterPro" id="IPR016164">
    <property type="entry name" value="FAD-linked_Oxase-like_C"/>
</dbReference>